<evidence type="ECO:0000313" key="1">
    <source>
        <dbReference type="EMBL" id="KUM47163.1"/>
    </source>
</evidence>
<keyword evidence="1" id="KW-0496">Mitochondrion</keyword>
<gene>
    <name evidence="1" type="ORF">ABT39_MTgene6169</name>
</gene>
<name>A0A117NGQ7_PICGL</name>
<reference evidence="1" key="1">
    <citation type="journal article" date="2015" name="Genome Biol. Evol.">
        <title>Organellar Genomes of White Spruce (Picea glauca): Assembly and Annotation.</title>
        <authorList>
            <person name="Jackman S.D."/>
            <person name="Warren R.L."/>
            <person name="Gibb E.A."/>
            <person name="Vandervalk B.P."/>
            <person name="Mohamadi H."/>
            <person name="Chu J."/>
            <person name="Raymond A."/>
            <person name="Pleasance S."/>
            <person name="Coope R."/>
            <person name="Wildung M.R."/>
            <person name="Ritland C.E."/>
            <person name="Bousquet J."/>
            <person name="Jones S.J."/>
            <person name="Bohlmann J."/>
            <person name="Birol I."/>
        </authorList>
    </citation>
    <scope>NUCLEOTIDE SEQUENCE [LARGE SCALE GENOMIC DNA]</scope>
    <source>
        <tissue evidence="1">Flushing bud</tissue>
    </source>
</reference>
<comment type="caution">
    <text evidence="1">The sequence shown here is derived from an EMBL/GenBank/DDBJ whole genome shotgun (WGS) entry which is preliminary data.</text>
</comment>
<protein>
    <submittedName>
        <fullName evidence="1">Uncharacterized protein</fullName>
    </submittedName>
</protein>
<dbReference type="AlphaFoldDB" id="A0A117NGQ7"/>
<accession>A0A117NGQ7</accession>
<organism evidence="1">
    <name type="scientific">Picea glauca</name>
    <name type="common">White spruce</name>
    <name type="synonym">Pinus glauca</name>
    <dbReference type="NCBI Taxonomy" id="3330"/>
    <lineage>
        <taxon>Eukaryota</taxon>
        <taxon>Viridiplantae</taxon>
        <taxon>Streptophyta</taxon>
        <taxon>Embryophyta</taxon>
        <taxon>Tracheophyta</taxon>
        <taxon>Spermatophyta</taxon>
        <taxon>Pinopsida</taxon>
        <taxon>Pinidae</taxon>
        <taxon>Conifers I</taxon>
        <taxon>Pinales</taxon>
        <taxon>Pinaceae</taxon>
        <taxon>Picea</taxon>
    </lineage>
</organism>
<dbReference type="EMBL" id="LKAM01000008">
    <property type="protein sequence ID" value="KUM47163.1"/>
    <property type="molecule type" value="Genomic_DNA"/>
</dbReference>
<sequence length="35" mass="3956">MPLLLAQMLALDLNPLLSLSQPDKQDPHLYLQPPM</sequence>
<proteinExistence type="predicted"/>
<geneLocation type="mitochondrion" evidence="1"/>